<dbReference type="InterPro" id="IPR003594">
    <property type="entry name" value="HATPase_dom"/>
</dbReference>
<organism evidence="6 7">
    <name type="scientific">Quadrisphaera setariae</name>
    <dbReference type="NCBI Taxonomy" id="2593304"/>
    <lineage>
        <taxon>Bacteria</taxon>
        <taxon>Bacillati</taxon>
        <taxon>Actinomycetota</taxon>
        <taxon>Actinomycetes</taxon>
        <taxon>Kineosporiales</taxon>
        <taxon>Kineosporiaceae</taxon>
        <taxon>Quadrisphaera</taxon>
    </lineage>
</organism>
<dbReference type="SUPFAM" id="SSF55781">
    <property type="entry name" value="GAF domain-like"/>
    <property type="match status" value="1"/>
</dbReference>
<dbReference type="Pfam" id="PF02518">
    <property type="entry name" value="HATPase_c"/>
    <property type="match status" value="1"/>
</dbReference>
<dbReference type="Gene3D" id="1.20.5.1930">
    <property type="match status" value="1"/>
</dbReference>
<evidence type="ECO:0000313" key="7">
    <source>
        <dbReference type="Proteomes" id="UP000321234"/>
    </source>
</evidence>
<keyword evidence="3" id="KW-0902">Two-component regulatory system</keyword>
<dbReference type="Gene3D" id="3.30.450.40">
    <property type="match status" value="1"/>
</dbReference>
<dbReference type="Pfam" id="PF13185">
    <property type="entry name" value="GAF_2"/>
    <property type="match status" value="1"/>
</dbReference>
<dbReference type="OrthoDB" id="5241249at2"/>
<dbReference type="SMART" id="SM00065">
    <property type="entry name" value="GAF"/>
    <property type="match status" value="1"/>
</dbReference>
<dbReference type="Gene3D" id="3.30.565.10">
    <property type="entry name" value="Histidine kinase-like ATPase, C-terminal domain"/>
    <property type="match status" value="1"/>
</dbReference>
<comment type="caution">
    <text evidence="6">The sequence shown here is derived from an EMBL/GenBank/DDBJ whole genome shotgun (WGS) entry which is preliminary data.</text>
</comment>
<evidence type="ECO:0000256" key="3">
    <source>
        <dbReference type="ARBA" id="ARBA00023012"/>
    </source>
</evidence>
<sequence length="448" mass="46754">MPGALASTSATPRRTTSWSSTTTTRTSAPTATVSPTGRDARASRPSRPGAEVLDCRSADRGGMVADVEARLRRMLDAVVRISDLELDAVLHGLLEAATDLVGARYAALGVISPDGRGLSRFVHTGMDPAAVAAVGHLPEGRGVLGRLIAEPRPLRIEDLTRDASAVGLPPGHPAMRSFLGVPVVVRGEVFGNLYLTEKRADRDGGLFTADDEEVALALAAIAGTAVANADLHTDAQRLAVLEDRDRIAHDLHDHVVQRLFAAGLSLRAATSRLDQARDAALTASLSGVVTQLDEVVRDIRTTIFSLHAAAGTSGGLRRRLLDLAEEVAAATSMTLRTSGAVDVLVDGTLATDVLAVVREAASNAVRHGRAPHVVVTVDATAEDPVGGGDAVVVQVDDDGDGLDLRAARSGLVGLQERAVRRGGALEVRQRTGGGTRLLWWAPLDAPAV</sequence>
<dbReference type="AlphaFoldDB" id="A0A5C8Z296"/>
<feature type="domain" description="GAF" evidence="5">
    <location>
        <begin position="66"/>
        <end position="236"/>
    </location>
</feature>
<evidence type="ECO:0000256" key="2">
    <source>
        <dbReference type="ARBA" id="ARBA00022777"/>
    </source>
</evidence>
<accession>A0A5C8Z296</accession>
<protein>
    <submittedName>
        <fullName evidence="6">GAF domain-containing protein</fullName>
    </submittedName>
</protein>
<keyword evidence="2" id="KW-0418">Kinase</keyword>
<dbReference type="GO" id="GO:0000155">
    <property type="term" value="F:phosphorelay sensor kinase activity"/>
    <property type="evidence" value="ECO:0007669"/>
    <property type="project" value="InterPro"/>
</dbReference>
<dbReference type="InterPro" id="IPR050482">
    <property type="entry name" value="Sensor_HK_TwoCompSys"/>
</dbReference>
<feature type="compositionally biased region" description="Low complexity" evidence="4">
    <location>
        <begin position="7"/>
        <end position="36"/>
    </location>
</feature>
<dbReference type="InterPro" id="IPR011712">
    <property type="entry name" value="Sig_transdc_His_kin_sub3_dim/P"/>
</dbReference>
<gene>
    <name evidence="6" type="ORF">FMM08_21870</name>
</gene>
<evidence type="ECO:0000256" key="4">
    <source>
        <dbReference type="SAM" id="MobiDB-lite"/>
    </source>
</evidence>
<dbReference type="SUPFAM" id="SSF55874">
    <property type="entry name" value="ATPase domain of HSP90 chaperone/DNA topoisomerase II/histidine kinase"/>
    <property type="match status" value="1"/>
</dbReference>
<dbReference type="InterPro" id="IPR036890">
    <property type="entry name" value="HATPase_C_sf"/>
</dbReference>
<keyword evidence="1" id="KW-0808">Transferase</keyword>
<keyword evidence="7" id="KW-1185">Reference proteome</keyword>
<dbReference type="PANTHER" id="PTHR24421:SF61">
    <property type="entry name" value="OXYGEN SENSOR HISTIDINE KINASE NREB"/>
    <property type="match status" value="1"/>
</dbReference>
<dbReference type="EMBL" id="VKAC01000019">
    <property type="protein sequence ID" value="TXR51677.1"/>
    <property type="molecule type" value="Genomic_DNA"/>
</dbReference>
<dbReference type="GO" id="GO:0046983">
    <property type="term" value="F:protein dimerization activity"/>
    <property type="evidence" value="ECO:0007669"/>
    <property type="project" value="InterPro"/>
</dbReference>
<evidence type="ECO:0000259" key="5">
    <source>
        <dbReference type="SMART" id="SM00065"/>
    </source>
</evidence>
<name>A0A5C8Z296_9ACTN</name>
<evidence type="ECO:0000256" key="1">
    <source>
        <dbReference type="ARBA" id="ARBA00022679"/>
    </source>
</evidence>
<feature type="region of interest" description="Disordered" evidence="4">
    <location>
        <begin position="1"/>
        <end position="53"/>
    </location>
</feature>
<evidence type="ECO:0000313" key="6">
    <source>
        <dbReference type="EMBL" id="TXR51677.1"/>
    </source>
</evidence>
<dbReference type="InterPro" id="IPR029016">
    <property type="entry name" value="GAF-like_dom_sf"/>
</dbReference>
<dbReference type="Proteomes" id="UP000321234">
    <property type="component" value="Unassembled WGS sequence"/>
</dbReference>
<dbReference type="PANTHER" id="PTHR24421">
    <property type="entry name" value="NITRATE/NITRITE SENSOR PROTEIN NARX-RELATED"/>
    <property type="match status" value="1"/>
</dbReference>
<dbReference type="InterPro" id="IPR003018">
    <property type="entry name" value="GAF"/>
</dbReference>
<proteinExistence type="predicted"/>
<dbReference type="Pfam" id="PF07730">
    <property type="entry name" value="HisKA_3"/>
    <property type="match status" value="1"/>
</dbReference>
<reference evidence="6 7" key="1">
    <citation type="submission" date="2019-07" db="EMBL/GenBank/DDBJ databases">
        <title>Quadrisphaera sp. strain DD2A genome sequencing and assembly.</title>
        <authorList>
            <person name="Kim I."/>
        </authorList>
    </citation>
    <scope>NUCLEOTIDE SEQUENCE [LARGE SCALE GENOMIC DNA]</scope>
    <source>
        <strain evidence="6 7">DD2A</strain>
    </source>
</reference>
<dbReference type="GO" id="GO:0016020">
    <property type="term" value="C:membrane"/>
    <property type="evidence" value="ECO:0007669"/>
    <property type="project" value="InterPro"/>
</dbReference>